<evidence type="ECO:0000313" key="10">
    <source>
        <dbReference type="EMBL" id="KAI1728791.1"/>
    </source>
</evidence>
<dbReference type="SUPFAM" id="SSF103481">
    <property type="entry name" value="Multidrug resistance efflux transporter EmrE"/>
    <property type="match status" value="1"/>
</dbReference>
<feature type="transmembrane region" description="Helical" evidence="9">
    <location>
        <begin position="243"/>
        <end position="264"/>
    </location>
</feature>
<keyword evidence="5 9" id="KW-1133">Transmembrane helix</keyword>
<keyword evidence="3" id="KW-0813">Transport</keyword>
<dbReference type="GO" id="GO:0016020">
    <property type="term" value="C:membrane"/>
    <property type="evidence" value="ECO:0007669"/>
    <property type="project" value="UniProtKB-SubCell"/>
</dbReference>
<name>A0AAD4NIF4_9BILA</name>
<feature type="transmembrane region" description="Helical" evidence="9">
    <location>
        <begin position="368"/>
        <end position="388"/>
    </location>
</feature>
<keyword evidence="11" id="KW-1185">Reference proteome</keyword>
<dbReference type="PANTHER" id="PTHR14233">
    <property type="entry name" value="DUF914-RELATED"/>
    <property type="match status" value="1"/>
</dbReference>
<dbReference type="AlphaFoldDB" id="A0AAD4NIF4"/>
<comment type="subcellular location">
    <subcellularLocation>
        <location evidence="1">Membrane</location>
        <topology evidence="1">Multi-pass membrane protein</topology>
    </subcellularLocation>
</comment>
<feature type="transmembrane region" description="Helical" evidence="9">
    <location>
        <begin position="218"/>
        <end position="237"/>
    </location>
</feature>
<feature type="compositionally biased region" description="Low complexity" evidence="8">
    <location>
        <begin position="76"/>
        <end position="89"/>
    </location>
</feature>
<dbReference type="Pfam" id="PF06027">
    <property type="entry name" value="SLC35F"/>
    <property type="match status" value="1"/>
</dbReference>
<evidence type="ECO:0000256" key="1">
    <source>
        <dbReference type="ARBA" id="ARBA00004141"/>
    </source>
</evidence>
<organism evidence="10 11">
    <name type="scientific">Ditylenchus destructor</name>
    <dbReference type="NCBI Taxonomy" id="166010"/>
    <lineage>
        <taxon>Eukaryota</taxon>
        <taxon>Metazoa</taxon>
        <taxon>Ecdysozoa</taxon>
        <taxon>Nematoda</taxon>
        <taxon>Chromadorea</taxon>
        <taxon>Rhabditida</taxon>
        <taxon>Tylenchina</taxon>
        <taxon>Tylenchomorpha</taxon>
        <taxon>Sphaerularioidea</taxon>
        <taxon>Anguinidae</taxon>
        <taxon>Anguininae</taxon>
        <taxon>Ditylenchus</taxon>
    </lineage>
</organism>
<feature type="compositionally biased region" description="Low complexity" evidence="8">
    <location>
        <begin position="1"/>
        <end position="13"/>
    </location>
</feature>
<evidence type="ECO:0000256" key="9">
    <source>
        <dbReference type="SAM" id="Phobius"/>
    </source>
</evidence>
<evidence type="ECO:0000256" key="8">
    <source>
        <dbReference type="SAM" id="MobiDB-lite"/>
    </source>
</evidence>
<feature type="compositionally biased region" description="Polar residues" evidence="8">
    <location>
        <begin position="14"/>
        <end position="30"/>
    </location>
</feature>
<feature type="compositionally biased region" description="Basic and acidic residues" evidence="8">
    <location>
        <begin position="35"/>
        <end position="48"/>
    </location>
</feature>
<sequence>MSAHSSNANNSENLTTFEILNDETQPTTSSPLPPDNHKLSPAYDKELNGNHNSLTENVEKQPKSMESNGLVEHAASRSTSAVASPSISIPSPPPPLLADHIVQHQPPRISSPVFRRNDSPSSSSSSSYPFYCPSECCENQNCTRTMESLLLGQLMSLCLCGTAIGSQMLANHKFNAPAAQNFLNYFFLAFVYGTIVFFRPGEERSFATVIRRRGWKYFLLALIDVEANFLIVYAYQFTNITSIQLLDCFTIPVVMVLSWLFLNVRYMMSHITGVALCLIGIALIIGTDASSGRGLEGGSHRILGDILCLFATLLYGISNVSEEFLVKQNDRVEYLGLVGLFGAIISGIQLAIFEHSELAHFQWTATTVGMYLLFTVCMFCFYSLVSIVMQKTSALMFNLSVLTADFYSLLAGIFLFGMAFQVLYFVSFLVVIIGSSIYSYKKTKAKSRRERECLCRICGFCCPWAPICCGDCYPRSSYTVQDAQAEHSTPSVSLELRSEQHSSSYPSSDSCF</sequence>
<comment type="caution">
    <text evidence="10">The sequence shown here is derived from an EMBL/GenBank/DDBJ whole genome shotgun (WGS) entry which is preliminary data.</text>
</comment>
<feature type="transmembrane region" description="Helical" evidence="9">
    <location>
        <begin position="149"/>
        <end position="170"/>
    </location>
</feature>
<comment type="function">
    <text evidence="7">Putative solute transporter.</text>
</comment>
<gene>
    <name evidence="10" type="ORF">DdX_00994</name>
</gene>
<dbReference type="PANTHER" id="PTHR14233:SF4">
    <property type="entry name" value="SOLUTE CARRIER FAMILY 35 MEMBER F2"/>
    <property type="match status" value="1"/>
</dbReference>
<feature type="transmembrane region" description="Helical" evidence="9">
    <location>
        <begin position="271"/>
        <end position="290"/>
    </location>
</feature>
<feature type="transmembrane region" description="Helical" evidence="9">
    <location>
        <begin position="302"/>
        <end position="320"/>
    </location>
</feature>
<feature type="transmembrane region" description="Helical" evidence="9">
    <location>
        <begin position="422"/>
        <end position="440"/>
    </location>
</feature>
<evidence type="ECO:0000256" key="3">
    <source>
        <dbReference type="ARBA" id="ARBA00022448"/>
    </source>
</evidence>
<feature type="transmembrane region" description="Helical" evidence="9">
    <location>
        <begin position="332"/>
        <end position="353"/>
    </location>
</feature>
<evidence type="ECO:0000256" key="5">
    <source>
        <dbReference type="ARBA" id="ARBA00022989"/>
    </source>
</evidence>
<feature type="transmembrane region" description="Helical" evidence="9">
    <location>
        <begin position="395"/>
        <end position="416"/>
    </location>
</feature>
<dbReference type="InterPro" id="IPR052221">
    <property type="entry name" value="SLC35F_Transporter"/>
</dbReference>
<reference evidence="10" key="1">
    <citation type="submission" date="2022-01" db="EMBL/GenBank/DDBJ databases">
        <title>Genome Sequence Resource for Two Populations of Ditylenchus destructor, the Migratory Endoparasitic Phytonematode.</title>
        <authorList>
            <person name="Zhang H."/>
            <person name="Lin R."/>
            <person name="Xie B."/>
        </authorList>
    </citation>
    <scope>NUCLEOTIDE SEQUENCE</scope>
    <source>
        <strain evidence="10">BazhouSP</strain>
    </source>
</reference>
<protein>
    <submittedName>
        <fullName evidence="10">Solute carrier family 35 domain-containing protein</fullName>
    </submittedName>
</protein>
<keyword evidence="4 9" id="KW-0812">Transmembrane</keyword>
<proteinExistence type="inferred from homology"/>
<comment type="similarity">
    <text evidence="2">Belongs to the SLC35F solute transporter family.</text>
</comment>
<dbReference type="GO" id="GO:0022857">
    <property type="term" value="F:transmembrane transporter activity"/>
    <property type="evidence" value="ECO:0007669"/>
    <property type="project" value="InterPro"/>
</dbReference>
<dbReference type="InterPro" id="IPR009262">
    <property type="entry name" value="SLC35_F1/F2/F6"/>
</dbReference>
<evidence type="ECO:0000256" key="7">
    <source>
        <dbReference type="ARBA" id="ARBA00037727"/>
    </source>
</evidence>
<evidence type="ECO:0000256" key="2">
    <source>
        <dbReference type="ARBA" id="ARBA00007863"/>
    </source>
</evidence>
<evidence type="ECO:0000256" key="4">
    <source>
        <dbReference type="ARBA" id="ARBA00022692"/>
    </source>
</evidence>
<keyword evidence="6 9" id="KW-0472">Membrane</keyword>
<feature type="region of interest" description="Disordered" evidence="8">
    <location>
        <begin position="1"/>
        <end position="95"/>
    </location>
</feature>
<evidence type="ECO:0000256" key="6">
    <source>
        <dbReference type="ARBA" id="ARBA00023136"/>
    </source>
</evidence>
<dbReference type="InterPro" id="IPR037185">
    <property type="entry name" value="EmrE-like"/>
</dbReference>
<feature type="transmembrane region" description="Helical" evidence="9">
    <location>
        <begin position="182"/>
        <end position="198"/>
    </location>
</feature>
<dbReference type="Proteomes" id="UP001201812">
    <property type="component" value="Unassembled WGS sequence"/>
</dbReference>
<dbReference type="EMBL" id="JAKKPZ010000001">
    <property type="protein sequence ID" value="KAI1728791.1"/>
    <property type="molecule type" value="Genomic_DNA"/>
</dbReference>
<accession>A0AAD4NIF4</accession>
<evidence type="ECO:0000313" key="11">
    <source>
        <dbReference type="Proteomes" id="UP001201812"/>
    </source>
</evidence>